<keyword evidence="3" id="KW-1185">Reference proteome</keyword>
<sequence length="134" mass="15830">LEKTTKPLIIILNRRMKYNPIKLNIVLSITFIKANEDKEQVGYFQSKAKRFIYGRSGWTIKSVDKHIIIIVKYTPLRGSSYLPLPTVIKNRKGLINIKNEKDNECCRWCHLAYIFPAQKNPQRITKYKKIYRTT</sequence>
<protein>
    <submittedName>
        <fullName evidence="1">Uncharacterized protein</fullName>
    </submittedName>
</protein>
<evidence type="ECO:0000313" key="2">
    <source>
        <dbReference type="EMBL" id="WAR04327.1"/>
    </source>
</evidence>
<dbReference type="PANTHER" id="PTHR31511">
    <property type="entry name" value="PROTEIN CBG23764"/>
    <property type="match status" value="1"/>
</dbReference>
<proteinExistence type="predicted"/>
<gene>
    <name evidence="1" type="ORF">MAR_019466</name>
    <name evidence="2" type="ORF">MAR_019696</name>
</gene>
<reference evidence="1" key="1">
    <citation type="submission" date="2022-11" db="EMBL/GenBank/DDBJ databases">
        <title>Centuries of genome instability and evolution in soft-shell clam transmissible cancer (bioRxiv).</title>
        <authorList>
            <person name="Hart S.F.M."/>
            <person name="Yonemitsu M.A."/>
            <person name="Giersch R.M."/>
            <person name="Beal B.F."/>
            <person name="Arriagada G."/>
            <person name="Davis B.W."/>
            <person name="Ostrander E.A."/>
            <person name="Goff S.P."/>
            <person name="Metzger M.J."/>
        </authorList>
    </citation>
    <scope>NUCLEOTIDE SEQUENCE</scope>
    <source>
        <strain evidence="1">MELC-2E11</strain>
        <tissue evidence="1">Siphon/mantle</tissue>
    </source>
</reference>
<dbReference type="PANTHER" id="PTHR31511:SF12">
    <property type="entry name" value="RHO TERMINATION FACTOR N-TERMINAL DOMAIN-CONTAINING PROTEIN"/>
    <property type="match status" value="1"/>
</dbReference>
<accession>A0ABY7E548</accession>
<evidence type="ECO:0000313" key="1">
    <source>
        <dbReference type="EMBL" id="WAR04097.1"/>
    </source>
</evidence>
<organism evidence="1 3">
    <name type="scientific">Mya arenaria</name>
    <name type="common">Soft-shell clam</name>
    <dbReference type="NCBI Taxonomy" id="6604"/>
    <lineage>
        <taxon>Eukaryota</taxon>
        <taxon>Metazoa</taxon>
        <taxon>Spiralia</taxon>
        <taxon>Lophotrochozoa</taxon>
        <taxon>Mollusca</taxon>
        <taxon>Bivalvia</taxon>
        <taxon>Autobranchia</taxon>
        <taxon>Heteroconchia</taxon>
        <taxon>Euheterodonta</taxon>
        <taxon>Imparidentia</taxon>
        <taxon>Neoheterodontei</taxon>
        <taxon>Myida</taxon>
        <taxon>Myoidea</taxon>
        <taxon>Myidae</taxon>
        <taxon>Mya</taxon>
    </lineage>
</organism>
<dbReference type="EMBL" id="CP111016">
    <property type="protein sequence ID" value="WAR04097.1"/>
    <property type="molecule type" value="Genomic_DNA"/>
</dbReference>
<feature type="non-terminal residue" evidence="1">
    <location>
        <position position="134"/>
    </location>
</feature>
<name>A0ABY7E548_MYAAR</name>
<evidence type="ECO:0000313" key="3">
    <source>
        <dbReference type="Proteomes" id="UP001164746"/>
    </source>
</evidence>
<dbReference type="Proteomes" id="UP001164746">
    <property type="component" value="Chromosome 5"/>
</dbReference>
<dbReference type="EMBL" id="CP111016">
    <property type="protein sequence ID" value="WAR04327.1"/>
    <property type="molecule type" value="Genomic_DNA"/>
</dbReference>